<accession>A0A841FNF8</accession>
<dbReference type="PANTHER" id="PTHR30563:SF0">
    <property type="entry name" value="DNA RECOMBINATION PROTEIN RMUC"/>
    <property type="match status" value="1"/>
</dbReference>
<proteinExistence type="inferred from homology"/>
<sequence length="392" mass="42985">MSYVLIAIVCLVAGGALGWFAARAKTAAETATLTARLAAREEGETRFEQSLRALSHDVHAEAKAGLSELVRPLWESLDRYEAHIADVERARIEAYATLRTQVSEVAQTSDRLRAETASLSSAMKAPQVRGRWGEHQLRRIVEAAGMLEHCDFSEQVTVAVEERTFRPDLVVHLAGGKQVVVDAKAPFDGYMEAMEAGDDEPRRNSALSVHAKQLRAHVDALSRKEYWRAFPTTPEFVVLYVPADAFLDAALRREPTLLEYAFSRDIVLATPATLVAMLRTIAYSWRQDTLAKNALEVHALAKDLYARLSTVGGHLTKLGASLGASVSSYNKAVGSMESRVLVTARKFAEMGVSKEVIPDLDPVELTPRQVQAAELVDDGLQDSGGESTQTRR</sequence>
<dbReference type="Proteomes" id="UP000548476">
    <property type="component" value="Unassembled WGS sequence"/>
</dbReference>
<evidence type="ECO:0000256" key="1">
    <source>
        <dbReference type="ARBA" id="ARBA00003416"/>
    </source>
</evidence>
<dbReference type="EMBL" id="JACHGT010000009">
    <property type="protein sequence ID" value="MBB6036423.1"/>
    <property type="molecule type" value="Genomic_DNA"/>
</dbReference>
<evidence type="ECO:0000256" key="4">
    <source>
        <dbReference type="ARBA" id="ARBA00023172"/>
    </source>
</evidence>
<comment type="caution">
    <text evidence="5">The sequence shown here is derived from an EMBL/GenBank/DDBJ whole genome shotgun (WGS) entry which is preliminary data.</text>
</comment>
<comment type="function">
    <text evidence="1">Involved in DNA recombination.</text>
</comment>
<organism evidence="5 6">
    <name type="scientific">Phytomonospora endophytica</name>
    <dbReference type="NCBI Taxonomy" id="714109"/>
    <lineage>
        <taxon>Bacteria</taxon>
        <taxon>Bacillati</taxon>
        <taxon>Actinomycetota</taxon>
        <taxon>Actinomycetes</taxon>
        <taxon>Micromonosporales</taxon>
        <taxon>Micromonosporaceae</taxon>
        <taxon>Phytomonospora</taxon>
    </lineage>
</organism>
<name>A0A841FNF8_9ACTN</name>
<dbReference type="AlphaFoldDB" id="A0A841FNF8"/>
<reference evidence="5 6" key="1">
    <citation type="submission" date="2020-08" db="EMBL/GenBank/DDBJ databases">
        <title>Genomic Encyclopedia of Type Strains, Phase IV (KMG-IV): sequencing the most valuable type-strain genomes for metagenomic binning, comparative biology and taxonomic classification.</title>
        <authorList>
            <person name="Goeker M."/>
        </authorList>
    </citation>
    <scope>NUCLEOTIDE SEQUENCE [LARGE SCALE GENOMIC DNA]</scope>
    <source>
        <strain evidence="5 6">YIM 65646</strain>
    </source>
</reference>
<comment type="similarity">
    <text evidence="2">Belongs to the RmuC family.</text>
</comment>
<dbReference type="Pfam" id="PF02646">
    <property type="entry name" value="RmuC"/>
    <property type="match status" value="1"/>
</dbReference>
<gene>
    <name evidence="5" type="ORF">HNR73_004294</name>
</gene>
<keyword evidence="3" id="KW-0175">Coiled coil</keyword>
<evidence type="ECO:0000313" key="6">
    <source>
        <dbReference type="Proteomes" id="UP000548476"/>
    </source>
</evidence>
<keyword evidence="6" id="KW-1185">Reference proteome</keyword>
<keyword evidence="4" id="KW-0233">DNA recombination</keyword>
<dbReference type="GO" id="GO:0006310">
    <property type="term" value="P:DNA recombination"/>
    <property type="evidence" value="ECO:0007669"/>
    <property type="project" value="UniProtKB-KW"/>
</dbReference>
<evidence type="ECO:0000256" key="3">
    <source>
        <dbReference type="ARBA" id="ARBA00023054"/>
    </source>
</evidence>
<dbReference type="InterPro" id="IPR003798">
    <property type="entry name" value="DNA_recombination_RmuC"/>
</dbReference>
<evidence type="ECO:0000256" key="2">
    <source>
        <dbReference type="ARBA" id="ARBA00009840"/>
    </source>
</evidence>
<dbReference type="PANTHER" id="PTHR30563">
    <property type="entry name" value="DNA RECOMBINATION PROTEIN RMUC"/>
    <property type="match status" value="1"/>
</dbReference>
<protein>
    <submittedName>
        <fullName evidence="5">DNA recombination protein RmuC</fullName>
    </submittedName>
</protein>
<evidence type="ECO:0000313" key="5">
    <source>
        <dbReference type="EMBL" id="MBB6036423.1"/>
    </source>
</evidence>
<dbReference type="RefSeq" id="WP_184789275.1">
    <property type="nucleotide sequence ID" value="NZ_BONT01000029.1"/>
</dbReference>